<feature type="zinc finger region" description="FLZ-type" evidence="3">
    <location>
        <begin position="247"/>
        <end position="291"/>
    </location>
</feature>
<accession>A0A7I8KBF7</accession>
<evidence type="ECO:0000256" key="2">
    <source>
        <dbReference type="ARBA" id="ARBA00022723"/>
    </source>
</evidence>
<dbReference type="Pfam" id="PF04570">
    <property type="entry name" value="zf-FLZ"/>
    <property type="match status" value="1"/>
</dbReference>
<evidence type="ECO:0000259" key="5">
    <source>
        <dbReference type="PROSITE" id="PS51795"/>
    </source>
</evidence>
<keyword evidence="2" id="KW-0479">Metal-binding</keyword>
<dbReference type="PROSITE" id="PS51795">
    <property type="entry name" value="ZF_FLZ"/>
    <property type="match status" value="1"/>
</dbReference>
<dbReference type="PANTHER" id="PTHR46443:SF3">
    <property type="entry name" value="PROTEIN MARD1"/>
    <property type="match status" value="1"/>
</dbReference>
<sequence>MLRRRRSGGADYSTLSSPSGRYTKPSASLFPSPRVSPCGLTGKGFSDPQVVMNPTSILVTNLSSTGGNTSSGVNLMKPSAEASGRPPHENRRRFWESGGLRGVGLAIVDALNDEGSESRSSRLHQRMVFLGSRLKIQIPPAPQSSCVESPRVPIEFGIKTKNLLLGSLSPSWSPKVEASAPPLLAGSLSMAERELSEDYTCVITRGPNPKTAHIFNGYVVESRGEGLPAQWRASSLLTNQPEDSSAGFLSICYFCKRGLGLGKETYIYRGDKSFCSMECRHQTMLFDAEVDDYSSKLARSP</sequence>
<name>A0A7I8KBF7_SPIIN</name>
<keyword evidence="7" id="KW-1185">Reference proteome</keyword>
<dbReference type="GO" id="GO:0046872">
    <property type="term" value="F:metal ion binding"/>
    <property type="evidence" value="ECO:0007669"/>
    <property type="project" value="UniProtKB-KW"/>
</dbReference>
<comment type="similarity">
    <text evidence="1">Belongs to the FLZ family.</text>
</comment>
<evidence type="ECO:0000256" key="3">
    <source>
        <dbReference type="PROSITE-ProRule" id="PRU01131"/>
    </source>
</evidence>
<dbReference type="InterPro" id="IPR044593">
    <property type="entry name" value="FLZ8/MARD1"/>
</dbReference>
<dbReference type="OrthoDB" id="1902692at2759"/>
<evidence type="ECO:0000313" key="7">
    <source>
        <dbReference type="Proteomes" id="UP000663760"/>
    </source>
</evidence>
<feature type="region of interest" description="Disordered" evidence="4">
    <location>
        <begin position="1"/>
        <end position="30"/>
    </location>
</feature>
<dbReference type="PANTHER" id="PTHR46443">
    <property type="entry name" value="FCS-LIKE ZINC FINGER 8"/>
    <property type="match status" value="1"/>
</dbReference>
<protein>
    <recommendedName>
        <fullName evidence="5">FLZ-type domain-containing protein</fullName>
    </recommendedName>
</protein>
<reference evidence="6" key="1">
    <citation type="submission" date="2020-02" db="EMBL/GenBank/DDBJ databases">
        <authorList>
            <person name="Scholz U."/>
            <person name="Mascher M."/>
            <person name="Fiebig A."/>
        </authorList>
    </citation>
    <scope>NUCLEOTIDE SEQUENCE</scope>
</reference>
<evidence type="ECO:0000313" key="6">
    <source>
        <dbReference type="EMBL" id="CAA7394812.1"/>
    </source>
</evidence>
<feature type="domain" description="FLZ-type" evidence="5">
    <location>
        <begin position="247"/>
        <end position="291"/>
    </location>
</feature>
<gene>
    <name evidence="6" type="ORF">SI8410_04005473</name>
</gene>
<proteinExistence type="inferred from homology"/>
<organism evidence="6 7">
    <name type="scientific">Spirodela intermedia</name>
    <name type="common">Intermediate duckweed</name>
    <dbReference type="NCBI Taxonomy" id="51605"/>
    <lineage>
        <taxon>Eukaryota</taxon>
        <taxon>Viridiplantae</taxon>
        <taxon>Streptophyta</taxon>
        <taxon>Embryophyta</taxon>
        <taxon>Tracheophyta</taxon>
        <taxon>Spermatophyta</taxon>
        <taxon>Magnoliopsida</taxon>
        <taxon>Liliopsida</taxon>
        <taxon>Araceae</taxon>
        <taxon>Lemnoideae</taxon>
        <taxon>Spirodela</taxon>
    </lineage>
</organism>
<feature type="region of interest" description="Disordered" evidence="4">
    <location>
        <begin position="67"/>
        <end position="89"/>
    </location>
</feature>
<dbReference type="Proteomes" id="UP000663760">
    <property type="component" value="Chromosome 4"/>
</dbReference>
<dbReference type="InterPro" id="IPR007650">
    <property type="entry name" value="Zf-FLZ_dom"/>
</dbReference>
<evidence type="ECO:0000256" key="4">
    <source>
        <dbReference type="SAM" id="MobiDB-lite"/>
    </source>
</evidence>
<dbReference type="AlphaFoldDB" id="A0A7I8KBF7"/>
<dbReference type="EMBL" id="LR746267">
    <property type="protein sequence ID" value="CAA7394812.1"/>
    <property type="molecule type" value="Genomic_DNA"/>
</dbReference>
<evidence type="ECO:0000256" key="1">
    <source>
        <dbReference type="ARBA" id="ARBA00009374"/>
    </source>
</evidence>